<organism evidence="2 3">
    <name type="scientific">Streptomyces microflavus</name>
    <name type="common">Streptomyces lipmanii</name>
    <dbReference type="NCBI Taxonomy" id="1919"/>
    <lineage>
        <taxon>Bacteria</taxon>
        <taxon>Bacillati</taxon>
        <taxon>Actinomycetota</taxon>
        <taxon>Actinomycetes</taxon>
        <taxon>Kitasatosporales</taxon>
        <taxon>Streptomycetaceae</taxon>
        <taxon>Streptomyces</taxon>
    </lineage>
</organism>
<comment type="caution">
    <text evidence="2">The sequence shown here is derived from an EMBL/GenBank/DDBJ whole genome shotgun (WGS) entry which is preliminary data.</text>
</comment>
<dbReference type="RefSeq" id="WP_164358309.1">
    <property type="nucleotide sequence ID" value="NZ_JAAGME010001088.1"/>
</dbReference>
<dbReference type="Proteomes" id="UP000471648">
    <property type="component" value="Unassembled WGS sequence"/>
</dbReference>
<evidence type="ECO:0000256" key="1">
    <source>
        <dbReference type="SAM" id="MobiDB-lite"/>
    </source>
</evidence>
<dbReference type="EMBL" id="JAAGME010001088">
    <property type="protein sequence ID" value="NEB70523.1"/>
    <property type="molecule type" value="Genomic_DNA"/>
</dbReference>
<accession>A0A6N9VCR2</accession>
<name>A0A6N9VCR2_STRMI</name>
<dbReference type="AlphaFoldDB" id="A0A6N9VCR2"/>
<gene>
    <name evidence="2" type="ORF">G3I39_26190</name>
</gene>
<protein>
    <submittedName>
        <fullName evidence="2">Uncharacterized protein</fullName>
    </submittedName>
</protein>
<feature type="region of interest" description="Disordered" evidence="1">
    <location>
        <begin position="42"/>
        <end position="62"/>
    </location>
</feature>
<evidence type="ECO:0000313" key="2">
    <source>
        <dbReference type="EMBL" id="NEB70523.1"/>
    </source>
</evidence>
<sequence length="62" mass="6447">MPQHTPPRPICGHCDGFPTVTITTGQTTPDGHRETITANCPACQGTGHTTTPAARAHTRIGA</sequence>
<feature type="compositionally biased region" description="Low complexity" evidence="1">
    <location>
        <begin position="45"/>
        <end position="55"/>
    </location>
</feature>
<proteinExistence type="predicted"/>
<reference evidence="2 3" key="1">
    <citation type="submission" date="2020-01" db="EMBL/GenBank/DDBJ databases">
        <title>Insect and environment-associated Actinomycetes.</title>
        <authorList>
            <person name="Currrie C."/>
            <person name="Chevrette M."/>
            <person name="Carlson C."/>
            <person name="Stubbendieck R."/>
            <person name="Wendt-Pienkowski E."/>
        </authorList>
    </citation>
    <scope>NUCLEOTIDE SEQUENCE [LARGE SCALE GENOMIC DNA]</scope>
    <source>
        <strain evidence="2 3">SID14438</strain>
    </source>
</reference>
<evidence type="ECO:0000313" key="3">
    <source>
        <dbReference type="Proteomes" id="UP000471648"/>
    </source>
</evidence>